<dbReference type="EMBL" id="CM055097">
    <property type="protein sequence ID" value="KAJ7551770.1"/>
    <property type="molecule type" value="Genomic_DNA"/>
</dbReference>
<sequence length="637" mass="71961">MGCSSSKEVKVAPEQGTAPLARSFTLSLSRSFSLPSWKQSQKAKEKDMHKVSLTSSTYGFLQTEVDEDSMSGKEKCNPSLEKNILNTEETDDHDSMSGNEKCYPSLEKSILNTEETDDISPSENPFVTKLRVRKATDPLFLSDEVTEVINVRELMEGLEDNVLFSLKSRTRKKSKGKGHRRSFSSSHVQTLRKLKELPQKLVEIPTKPRAVYPPGLSTSASEKKGSLTYAEQLCSRCACCENEQIRRPETVFSHSNSTSVLENKEVKFFYRESKPLFKGYSAVSLTDRHIQFAKTYIAVPFTISSTKNELLEESELAEVEYQPDKSRSQESGLDLVSSLPVITIMPEIMTRAHKRSPTEFPTEYREGSRSPIFDPVILDAVEKALLNQHVLIDNWCHVRSDGEVESNQKLEILRDMPFSCSTRSEFEAISSEEKLAKNVADVFGLRYPEIIDKEMCTDSSIEPESFAAAANNKARTKQIEDFELRCPPEGEDRVVLYVTSLRTIRKTYEDCNYIKSTLQTFNVKVDERDVSIHSEFKRELRDLLNNPLPVPRLFIKGRYIGGVEEFLQLNEDDAMPKLLEGVPAETNSGKICEGCGGFRFIPCTECNGSCKIVRGNESKVRCTDCNENGLIRCQLCY</sequence>
<evidence type="ECO:0000313" key="2">
    <source>
        <dbReference type="Proteomes" id="UP001162992"/>
    </source>
</evidence>
<organism evidence="1 2">
    <name type="scientific">Diphasiastrum complanatum</name>
    <name type="common">Issler's clubmoss</name>
    <name type="synonym">Lycopodium complanatum</name>
    <dbReference type="NCBI Taxonomy" id="34168"/>
    <lineage>
        <taxon>Eukaryota</taxon>
        <taxon>Viridiplantae</taxon>
        <taxon>Streptophyta</taxon>
        <taxon>Embryophyta</taxon>
        <taxon>Tracheophyta</taxon>
        <taxon>Lycopodiopsida</taxon>
        <taxon>Lycopodiales</taxon>
        <taxon>Lycopodiaceae</taxon>
        <taxon>Lycopodioideae</taxon>
        <taxon>Diphasiastrum</taxon>
    </lineage>
</organism>
<protein>
    <submittedName>
        <fullName evidence="1">Uncharacterized protein</fullName>
    </submittedName>
</protein>
<name>A0ACC2DC55_DIPCM</name>
<proteinExistence type="predicted"/>
<evidence type="ECO:0000313" key="1">
    <source>
        <dbReference type="EMBL" id="KAJ7551770.1"/>
    </source>
</evidence>
<gene>
    <name evidence="1" type="ORF">O6H91_06G027900</name>
</gene>
<comment type="caution">
    <text evidence="1">The sequence shown here is derived from an EMBL/GenBank/DDBJ whole genome shotgun (WGS) entry which is preliminary data.</text>
</comment>
<dbReference type="Proteomes" id="UP001162992">
    <property type="component" value="Chromosome 6"/>
</dbReference>
<reference evidence="2" key="1">
    <citation type="journal article" date="2024" name="Proc. Natl. Acad. Sci. U.S.A.">
        <title>Extraordinary preservation of gene collinearity over three hundred million years revealed in homosporous lycophytes.</title>
        <authorList>
            <person name="Li C."/>
            <person name="Wickell D."/>
            <person name="Kuo L.Y."/>
            <person name="Chen X."/>
            <person name="Nie B."/>
            <person name="Liao X."/>
            <person name="Peng D."/>
            <person name="Ji J."/>
            <person name="Jenkins J."/>
            <person name="Williams M."/>
            <person name="Shu S."/>
            <person name="Plott C."/>
            <person name="Barry K."/>
            <person name="Rajasekar S."/>
            <person name="Grimwood J."/>
            <person name="Han X."/>
            <person name="Sun S."/>
            <person name="Hou Z."/>
            <person name="He W."/>
            <person name="Dai G."/>
            <person name="Sun C."/>
            <person name="Schmutz J."/>
            <person name="Leebens-Mack J.H."/>
            <person name="Li F.W."/>
            <person name="Wang L."/>
        </authorList>
    </citation>
    <scope>NUCLEOTIDE SEQUENCE [LARGE SCALE GENOMIC DNA]</scope>
    <source>
        <strain evidence="2">cv. PW_Plant_1</strain>
    </source>
</reference>
<accession>A0ACC2DC55</accession>
<keyword evidence="2" id="KW-1185">Reference proteome</keyword>